<feature type="non-terminal residue" evidence="1">
    <location>
        <position position="68"/>
    </location>
</feature>
<name>A0A5Z9X8B6_SALTM</name>
<evidence type="ECO:0000313" key="1">
    <source>
        <dbReference type="EMBL" id="ECT2116396.1"/>
    </source>
</evidence>
<accession>A0A5Z9X8B6</accession>
<proteinExistence type="predicted"/>
<gene>
    <name evidence="1" type="ORF">DYM27_23935</name>
</gene>
<reference evidence="1" key="1">
    <citation type="submission" date="2018-08" db="EMBL/GenBank/DDBJ databases">
        <authorList>
            <consortium name="GenomeTrakr network: Whole genome sequencing for foodborne pathogen traceback"/>
        </authorList>
    </citation>
    <scope>NUCLEOTIDE SEQUENCE</scope>
    <source>
        <strain evidence="1">FSIS11812453</strain>
    </source>
</reference>
<dbReference type="AlphaFoldDB" id="A0A5Z9X8B6"/>
<protein>
    <submittedName>
        <fullName evidence="1">Uncharacterized protein</fullName>
    </submittedName>
</protein>
<organism evidence="1">
    <name type="scientific">Salmonella typhimurium</name>
    <dbReference type="NCBI Taxonomy" id="90371"/>
    <lineage>
        <taxon>Bacteria</taxon>
        <taxon>Pseudomonadati</taxon>
        <taxon>Pseudomonadota</taxon>
        <taxon>Gammaproteobacteria</taxon>
        <taxon>Enterobacterales</taxon>
        <taxon>Enterobacteriaceae</taxon>
        <taxon>Salmonella</taxon>
    </lineage>
</organism>
<sequence>MKISYLKSSPSMIEVLKNNYEAFIIQNYKFNHLGLFHDEDSIYAVIQNYKESNTTLDEIQELYNYRFK</sequence>
<comment type="caution">
    <text evidence="1">The sequence shown here is derived from an EMBL/GenBank/DDBJ whole genome shotgun (WGS) entry which is preliminary data.</text>
</comment>
<dbReference type="EMBL" id="AAKMBA010000107">
    <property type="protein sequence ID" value="ECT2116396.1"/>
    <property type="molecule type" value="Genomic_DNA"/>
</dbReference>